<dbReference type="AlphaFoldDB" id="A0AA48HS27"/>
<gene>
    <name evidence="2" type="ORF">MACH21_11930</name>
</gene>
<evidence type="ECO:0000313" key="2">
    <source>
        <dbReference type="EMBL" id="BDW85016.1"/>
    </source>
</evidence>
<evidence type="ECO:0000256" key="1">
    <source>
        <dbReference type="SAM" id="MobiDB-lite"/>
    </source>
</evidence>
<evidence type="ECO:0000313" key="3">
    <source>
        <dbReference type="Proteomes" id="UP001337723"/>
    </source>
</evidence>
<accession>A0AA48HS27</accession>
<name>A0AA48HS27_9RHOB</name>
<protein>
    <submittedName>
        <fullName evidence="2">Uncharacterized protein</fullName>
    </submittedName>
</protein>
<sequence>MDPPFHGRRGPGAEGLGQAFPDILPRQTDAAKDNPVSFAVNGSSQAMLAGDKSPLSRRQVQGRCIRPRRCRAGGRTGAAIDRPRRVRVDAQATLTSSTAKVRS</sequence>
<dbReference type="KEGG" id="rmai:MACH21_11930"/>
<feature type="region of interest" description="Disordered" evidence="1">
    <location>
        <begin position="1"/>
        <end position="20"/>
    </location>
</feature>
<reference evidence="2 3" key="1">
    <citation type="submission" date="2023-01" db="EMBL/GenBank/DDBJ databases">
        <title>Complete genome sequence of Roseicyclus marinus strain Dej080120_10.</title>
        <authorList>
            <person name="Ueki S."/>
            <person name="Maruyama F."/>
        </authorList>
    </citation>
    <scope>NUCLEOTIDE SEQUENCE [LARGE SCALE GENOMIC DNA]</scope>
    <source>
        <strain evidence="2 3">Dej080120_10</strain>
    </source>
</reference>
<proteinExistence type="predicted"/>
<dbReference type="EMBL" id="AP027266">
    <property type="protein sequence ID" value="BDW85016.1"/>
    <property type="molecule type" value="Genomic_DNA"/>
</dbReference>
<dbReference type="Proteomes" id="UP001337723">
    <property type="component" value="Chromosome"/>
</dbReference>
<organism evidence="2 3">
    <name type="scientific">Roseicyclus marinus</name>
    <dbReference type="NCBI Taxonomy" id="2161673"/>
    <lineage>
        <taxon>Bacteria</taxon>
        <taxon>Pseudomonadati</taxon>
        <taxon>Pseudomonadota</taxon>
        <taxon>Alphaproteobacteria</taxon>
        <taxon>Rhodobacterales</taxon>
        <taxon>Roseobacteraceae</taxon>
        <taxon>Roseicyclus</taxon>
    </lineage>
</organism>
<keyword evidence="3" id="KW-1185">Reference proteome</keyword>